<dbReference type="Pfam" id="PF00931">
    <property type="entry name" value="NB-ARC"/>
    <property type="match status" value="1"/>
</dbReference>
<accession>A0A3R7LYW7</accession>
<feature type="domain" description="NB-ARC" evidence="2">
    <location>
        <begin position="141"/>
        <end position="307"/>
    </location>
</feature>
<dbReference type="Gene3D" id="3.40.50.300">
    <property type="entry name" value="P-loop containing nucleotide triphosphate hydrolases"/>
    <property type="match status" value="1"/>
</dbReference>
<dbReference type="Pfam" id="PF25000">
    <property type="entry name" value="DUF7779"/>
    <property type="match status" value="1"/>
</dbReference>
<sequence length="789" mass="89224">MNYQLVPDKICKVNSALEEFIRIESDHFDIARVTPSHLLEKSVQRAVSATLARIEQEEKLDSFGWLQQESTMAQRTSLDGRASIEAPGGHPLWDFSTTKRDPLLPCHVLPHAKNEYFHDRTDVLSLLEKNLAPVDENGLPRKGLKIFALSGPGGMGKTQVANHYAWTHTDMYEAILWVHGEELSTLTDDFSRLAERLGLVLEGSADAMDPVLTRELVKGWMAKPVRSYNGANNSSAEEVPWLLVFDNVHDMDFLSDVWPRGASNGSILVTSRDTLAKSPSYESNGIDLRPMSDKDASDLLLKMTSHEDNQEEYRLSFEVADKLGGLPLALTQMAGVMVRLHLSFSQFLKRYEEDERHIELFRLSFEPKYKRTGYEHTLASVWALEKLEHSSGLLHVMAFLDPDGIPEEYLEGAVGKAAVAALSDYPRSVTEYQDARAELLDSSLIMVDGSSSKLTIHRLTQDVAKSSMNRDRMTAVFSTAVEILSSNWPQAERGVRHHVARWKQCESVSPHILRLKDRFLRPGERLKLVWPSNVNFASLINELGWYFQERGRTDDALGCYRIAETIVKDIQDKQQSQLTETEEEKKVHILLAEIHNNMGGAETERNNADKALHHFQLYNKLLKDMYNGQSDISDSSLTTSYFNMGMSCTMKGNYQKAIEYMTQALKEAEKLGDPSKIKPAKSLALINLGLTYWLMDRLEDASNRLETALREREELLGPNDRQSMITGRALYGLGNVRRAQGLLDESLQFHERALLHFKETVGNNHHRTGNSCFKVAEHYSRTGKLDEAL</sequence>
<gene>
    <name evidence="4" type="ORF">CFD26_101587</name>
</gene>
<dbReference type="EMBL" id="NIDN02000078">
    <property type="protein sequence ID" value="RLL97412.1"/>
    <property type="molecule type" value="Genomic_DNA"/>
</dbReference>
<dbReference type="Proteomes" id="UP000215289">
    <property type="component" value="Unassembled WGS sequence"/>
</dbReference>
<dbReference type="InterPro" id="IPR019734">
    <property type="entry name" value="TPR_rpt"/>
</dbReference>
<dbReference type="InterPro" id="IPR011990">
    <property type="entry name" value="TPR-like_helical_dom_sf"/>
</dbReference>
<dbReference type="InterPro" id="IPR002182">
    <property type="entry name" value="NB-ARC"/>
</dbReference>
<name>A0A3R7LYW7_9EURO</name>
<dbReference type="Gene3D" id="1.25.40.10">
    <property type="entry name" value="Tetratricopeptide repeat domain"/>
    <property type="match status" value="1"/>
</dbReference>
<dbReference type="STRING" id="1245748.A0A3R7LYW7"/>
<proteinExistence type="predicted"/>
<organism evidence="4 5">
    <name type="scientific">Aspergillus turcosus</name>
    <dbReference type="NCBI Taxonomy" id="1245748"/>
    <lineage>
        <taxon>Eukaryota</taxon>
        <taxon>Fungi</taxon>
        <taxon>Dikarya</taxon>
        <taxon>Ascomycota</taxon>
        <taxon>Pezizomycotina</taxon>
        <taxon>Eurotiomycetes</taxon>
        <taxon>Eurotiomycetidae</taxon>
        <taxon>Eurotiales</taxon>
        <taxon>Aspergillaceae</taxon>
        <taxon>Aspergillus</taxon>
        <taxon>Aspergillus subgen. Fumigati</taxon>
    </lineage>
</organism>
<feature type="domain" description="DUF7779" evidence="3">
    <location>
        <begin position="382"/>
        <end position="472"/>
    </location>
</feature>
<dbReference type="PROSITE" id="PS50005">
    <property type="entry name" value="TPR"/>
    <property type="match status" value="1"/>
</dbReference>
<comment type="caution">
    <text evidence="4">The sequence shown here is derived from an EMBL/GenBank/DDBJ whole genome shotgun (WGS) entry which is preliminary data.</text>
</comment>
<dbReference type="InterPro" id="IPR056681">
    <property type="entry name" value="DUF7779"/>
</dbReference>
<evidence type="ECO:0000313" key="4">
    <source>
        <dbReference type="EMBL" id="RLL97412.1"/>
    </source>
</evidence>
<evidence type="ECO:0000259" key="3">
    <source>
        <dbReference type="Pfam" id="PF25000"/>
    </source>
</evidence>
<dbReference type="AlphaFoldDB" id="A0A3R7LYW7"/>
<evidence type="ECO:0000256" key="1">
    <source>
        <dbReference type="PROSITE-ProRule" id="PRU00339"/>
    </source>
</evidence>
<dbReference type="OrthoDB" id="6161812at2759"/>
<keyword evidence="1" id="KW-0802">TPR repeat</keyword>
<reference evidence="4 5" key="1">
    <citation type="submission" date="2018-08" db="EMBL/GenBank/DDBJ databases">
        <title>Draft genome sequences of two Aspergillus turcosus clinical strains isolated from bronchoalveolar lavage fluid: one azole-susceptible and the other azole-resistant.</title>
        <authorList>
            <person name="Parent-Michaud M."/>
            <person name="Dufresne P.J."/>
            <person name="Fournier E."/>
            <person name="Martineau C."/>
            <person name="Moreira S."/>
            <person name="Perkins V."/>
            <person name="De Repentigny L."/>
            <person name="Dufresne S.F."/>
        </authorList>
    </citation>
    <scope>NUCLEOTIDE SEQUENCE [LARGE SCALE GENOMIC DNA]</scope>
    <source>
        <strain evidence="4">HMR AF 1038</strain>
    </source>
</reference>
<dbReference type="SMART" id="SM00028">
    <property type="entry name" value="TPR"/>
    <property type="match status" value="4"/>
</dbReference>
<protein>
    <submittedName>
        <fullName evidence="4">Uncharacterized protein</fullName>
    </submittedName>
</protein>
<keyword evidence="5" id="KW-1185">Reference proteome</keyword>
<dbReference type="PANTHER" id="PTHR35205">
    <property type="entry name" value="NB-ARC AND TPR DOMAIN PROTEIN"/>
    <property type="match status" value="1"/>
</dbReference>
<dbReference type="PANTHER" id="PTHR35205:SF1">
    <property type="entry name" value="ZU5 DOMAIN-CONTAINING PROTEIN"/>
    <property type="match status" value="1"/>
</dbReference>
<dbReference type="InterPro" id="IPR027417">
    <property type="entry name" value="P-loop_NTPase"/>
</dbReference>
<evidence type="ECO:0000313" key="5">
    <source>
        <dbReference type="Proteomes" id="UP000215289"/>
    </source>
</evidence>
<feature type="repeat" description="TPR" evidence="1">
    <location>
        <begin position="638"/>
        <end position="671"/>
    </location>
</feature>
<dbReference type="Pfam" id="PF13424">
    <property type="entry name" value="TPR_12"/>
    <property type="match status" value="2"/>
</dbReference>
<dbReference type="SUPFAM" id="SSF48452">
    <property type="entry name" value="TPR-like"/>
    <property type="match status" value="2"/>
</dbReference>
<evidence type="ECO:0000259" key="2">
    <source>
        <dbReference type="Pfam" id="PF00931"/>
    </source>
</evidence>
<dbReference type="SUPFAM" id="SSF52540">
    <property type="entry name" value="P-loop containing nucleoside triphosphate hydrolases"/>
    <property type="match status" value="1"/>
</dbReference>
<dbReference type="GO" id="GO:0043531">
    <property type="term" value="F:ADP binding"/>
    <property type="evidence" value="ECO:0007669"/>
    <property type="project" value="InterPro"/>
</dbReference>